<gene>
    <name evidence="2" type="ORF">HRH59_16455</name>
</gene>
<dbReference type="Pfam" id="PF08840">
    <property type="entry name" value="BAAT_C"/>
    <property type="match status" value="1"/>
</dbReference>
<dbReference type="RefSeq" id="WP_173502370.1">
    <property type="nucleotide sequence ID" value="NZ_JABSOD010000022.1"/>
</dbReference>
<dbReference type="GO" id="GO:0006631">
    <property type="term" value="P:fatty acid metabolic process"/>
    <property type="evidence" value="ECO:0007669"/>
    <property type="project" value="TreeGrafter"/>
</dbReference>
<evidence type="ECO:0000313" key="3">
    <source>
        <dbReference type="Proteomes" id="UP000523161"/>
    </source>
</evidence>
<dbReference type="InterPro" id="IPR029058">
    <property type="entry name" value="AB_hydrolase_fold"/>
</dbReference>
<dbReference type="Proteomes" id="UP000523161">
    <property type="component" value="Unassembled WGS sequence"/>
</dbReference>
<dbReference type="AlphaFoldDB" id="A0A7Y5AT89"/>
<proteinExistence type="predicted"/>
<reference evidence="2 3" key="1">
    <citation type="submission" date="2020-06" db="EMBL/GenBank/DDBJ databases">
        <title>Rheinheimera sp. nov., a marine bacterium isolated from coastal.</title>
        <authorList>
            <person name="Yu Q."/>
            <person name="Qi Y."/>
            <person name="Pu J."/>
        </authorList>
    </citation>
    <scope>NUCLEOTIDE SEQUENCE [LARGE SCALE GENOMIC DNA]</scope>
    <source>
        <strain evidence="2 3">YQF-2</strain>
    </source>
</reference>
<evidence type="ECO:0000259" key="1">
    <source>
        <dbReference type="Pfam" id="PF08840"/>
    </source>
</evidence>
<dbReference type="PANTHER" id="PTHR10824">
    <property type="entry name" value="ACYL-COENZYME A THIOESTERASE-RELATED"/>
    <property type="match status" value="1"/>
</dbReference>
<name>A0A7Y5AT89_9GAMM</name>
<dbReference type="GO" id="GO:0047617">
    <property type="term" value="F:fatty acyl-CoA hydrolase activity"/>
    <property type="evidence" value="ECO:0007669"/>
    <property type="project" value="TreeGrafter"/>
</dbReference>
<keyword evidence="3" id="KW-1185">Reference proteome</keyword>
<organism evidence="2 3">
    <name type="scientific">Rheinheimera lutimaris</name>
    <dbReference type="NCBI Taxonomy" id="2740584"/>
    <lineage>
        <taxon>Bacteria</taxon>
        <taxon>Pseudomonadati</taxon>
        <taxon>Pseudomonadota</taxon>
        <taxon>Gammaproteobacteria</taxon>
        <taxon>Chromatiales</taxon>
        <taxon>Chromatiaceae</taxon>
        <taxon>Rheinheimera</taxon>
    </lineage>
</organism>
<sequence length="304" mass="32837">MFSTLSATPKALKLSKFKTIALLLLALLLLCSQLPQLITLFVPLSNQGKVQSQLYLPATASADKPAPLLVFFGGSEGGMSMTSARSAPERQAYLDAGFALLVVGYFGLPGIPSGLDRIELGGVLDAIEHTRSNPAIDAEKLSVLGVSKGAELALLLASRSAQISTVIAVVGSDVVFGSPQWYSTSSSWSWQGQPIAFVPFSLRSALPLLRGNIRRGYEIAMQNQQAYQQALIPVQQMQADVLLISGTADELWPSSEMSDRIMQRLQQHQYPYRYQHLKIAGGGHGGLAQQYQSEIIAFLTASQR</sequence>
<accession>A0A7Y5AT89</accession>
<dbReference type="EMBL" id="JABSOD010000022">
    <property type="protein sequence ID" value="NRQ44137.1"/>
    <property type="molecule type" value="Genomic_DNA"/>
</dbReference>
<evidence type="ECO:0000313" key="2">
    <source>
        <dbReference type="EMBL" id="NRQ44137.1"/>
    </source>
</evidence>
<comment type="caution">
    <text evidence="2">The sequence shown here is derived from an EMBL/GenBank/DDBJ whole genome shotgun (WGS) entry which is preliminary data.</text>
</comment>
<feature type="domain" description="BAAT/Acyl-CoA thioester hydrolase C-terminal" evidence="1">
    <location>
        <begin position="125"/>
        <end position="284"/>
    </location>
</feature>
<dbReference type="InterPro" id="IPR014940">
    <property type="entry name" value="BAAT_C"/>
</dbReference>
<dbReference type="GO" id="GO:0006637">
    <property type="term" value="P:acyl-CoA metabolic process"/>
    <property type="evidence" value="ECO:0007669"/>
    <property type="project" value="TreeGrafter"/>
</dbReference>
<dbReference type="PANTHER" id="PTHR10824:SF4">
    <property type="entry name" value="ACYL-COENZYME A THIOESTERASE 1-LIKE"/>
    <property type="match status" value="1"/>
</dbReference>
<dbReference type="Gene3D" id="3.40.50.1820">
    <property type="entry name" value="alpha/beta hydrolase"/>
    <property type="match status" value="1"/>
</dbReference>
<protein>
    <recommendedName>
        <fullName evidence="1">BAAT/Acyl-CoA thioester hydrolase C-terminal domain-containing protein</fullName>
    </recommendedName>
</protein>
<dbReference type="SUPFAM" id="SSF53474">
    <property type="entry name" value="alpha/beta-Hydrolases"/>
    <property type="match status" value="1"/>
</dbReference>